<keyword evidence="1" id="KW-0812">Transmembrane</keyword>
<sequence>MSYLQLAYLHLATALLAFILGTLQLLQRKGSIQHRLIGKYFMGLMLVTAIIALWMPAQIGPTLMGHFGFIHLFCLLVLYSVPASYLAIRRGHLASHKAHLIGVYVGGLLIAGGFALMPGRLLHGWLF</sequence>
<dbReference type="EMBL" id="CP040946">
    <property type="protein sequence ID" value="QDC45313.1"/>
    <property type="molecule type" value="Genomic_DNA"/>
</dbReference>
<keyword evidence="3" id="KW-1185">Reference proteome</keyword>
<dbReference type="AlphaFoldDB" id="A0A5B8CVN3"/>
<evidence type="ECO:0000313" key="3">
    <source>
        <dbReference type="Proteomes" id="UP000311008"/>
    </source>
</evidence>
<dbReference type="Pfam" id="PF10067">
    <property type="entry name" value="DUF2306"/>
    <property type="match status" value="1"/>
</dbReference>
<feature type="transmembrane region" description="Helical" evidence="1">
    <location>
        <begin position="69"/>
        <end position="88"/>
    </location>
</feature>
<dbReference type="KEGG" id="mmec:FIU01_03830"/>
<proteinExistence type="predicted"/>
<keyword evidence="1" id="KW-0472">Membrane</keyword>
<evidence type="ECO:0000256" key="1">
    <source>
        <dbReference type="SAM" id="Phobius"/>
    </source>
</evidence>
<protein>
    <submittedName>
        <fullName evidence="2">DUF2306 domain-containing protein</fullName>
    </submittedName>
</protein>
<reference evidence="3" key="1">
    <citation type="journal article" date="2019" name="ISME J.">
        <title>Evolution in action: habitat transition from sediment to the pelagial leads to genome streamlining in Methylophilaceae.</title>
        <authorList>
            <person name="Salcher M."/>
            <person name="Schaefle D."/>
            <person name="Kaspar M."/>
            <person name="Neuenschwander S.M."/>
            <person name="Ghai R."/>
        </authorList>
    </citation>
    <scope>NUCLEOTIDE SEQUENCE [LARGE SCALE GENOMIC DNA]</scope>
    <source>
        <strain evidence="3">MMS-M-51</strain>
    </source>
</reference>
<dbReference type="InterPro" id="IPR018750">
    <property type="entry name" value="DUF2306_membrane"/>
</dbReference>
<dbReference type="Proteomes" id="UP000311008">
    <property type="component" value="Chromosome"/>
</dbReference>
<keyword evidence="1" id="KW-1133">Transmembrane helix</keyword>
<name>A0A5B8CVN3_9PROT</name>
<feature type="transmembrane region" description="Helical" evidence="1">
    <location>
        <begin position="6"/>
        <end position="26"/>
    </location>
</feature>
<feature type="transmembrane region" description="Helical" evidence="1">
    <location>
        <begin position="100"/>
        <end position="117"/>
    </location>
</feature>
<evidence type="ECO:0000313" key="2">
    <source>
        <dbReference type="EMBL" id="QDC45313.1"/>
    </source>
</evidence>
<gene>
    <name evidence="2" type="ORF">FIU01_03830</name>
</gene>
<organism evidence="2 3">
    <name type="scientific">Methylophilus medardicus</name>
    <dbReference type="NCBI Taxonomy" id="2588534"/>
    <lineage>
        <taxon>Bacteria</taxon>
        <taxon>Pseudomonadati</taxon>
        <taxon>Pseudomonadota</taxon>
        <taxon>Betaproteobacteria</taxon>
        <taxon>Nitrosomonadales</taxon>
        <taxon>Methylophilaceae</taxon>
        <taxon>Methylophilus</taxon>
    </lineage>
</organism>
<dbReference type="OrthoDB" id="3749011at2"/>
<accession>A0A5B8CVN3</accession>
<feature type="transmembrane region" description="Helical" evidence="1">
    <location>
        <begin position="38"/>
        <end position="57"/>
    </location>
</feature>